<proteinExistence type="predicted"/>
<comment type="caution">
    <text evidence="1">The sequence shown here is derived from an EMBL/GenBank/DDBJ whole genome shotgun (WGS) entry which is preliminary data.</text>
</comment>
<accession>A0A835SM37</accession>
<protein>
    <submittedName>
        <fullName evidence="1">Uncharacterized protein</fullName>
    </submittedName>
</protein>
<evidence type="ECO:0000313" key="2">
    <source>
        <dbReference type="Proteomes" id="UP000613740"/>
    </source>
</evidence>
<keyword evidence="2" id="KW-1185">Reference proteome</keyword>
<dbReference type="Proteomes" id="UP000613740">
    <property type="component" value="Unassembled WGS sequence"/>
</dbReference>
<organism evidence="1 2">
    <name type="scientific">Chlamydomonas schloesseri</name>
    <dbReference type="NCBI Taxonomy" id="2026947"/>
    <lineage>
        <taxon>Eukaryota</taxon>
        <taxon>Viridiplantae</taxon>
        <taxon>Chlorophyta</taxon>
        <taxon>core chlorophytes</taxon>
        <taxon>Chlorophyceae</taxon>
        <taxon>CS clade</taxon>
        <taxon>Chlamydomonadales</taxon>
        <taxon>Chlamydomonadaceae</taxon>
        <taxon>Chlamydomonas</taxon>
    </lineage>
</organism>
<gene>
    <name evidence="1" type="ORF">HYH02_014449</name>
</gene>
<dbReference type="EMBL" id="JAEHOD010000096">
    <property type="protein sequence ID" value="KAG2428101.1"/>
    <property type="molecule type" value="Genomic_DNA"/>
</dbReference>
<evidence type="ECO:0000313" key="1">
    <source>
        <dbReference type="EMBL" id="KAG2428101.1"/>
    </source>
</evidence>
<reference evidence="1" key="1">
    <citation type="journal article" date="2020" name="bioRxiv">
        <title>Comparative genomics of Chlamydomonas.</title>
        <authorList>
            <person name="Craig R.J."/>
            <person name="Hasan A.R."/>
            <person name="Ness R.W."/>
            <person name="Keightley P.D."/>
        </authorList>
    </citation>
    <scope>NUCLEOTIDE SEQUENCE</scope>
    <source>
        <strain evidence="1">CCAP 11/173</strain>
    </source>
</reference>
<dbReference type="AlphaFoldDB" id="A0A835SM37"/>
<name>A0A835SM37_9CHLO</name>
<sequence length="250" mass="26830">MRSPMSCPSPARRYFHLAALEASYTRLDGEYASLSAVNTELGNTNVVLRAQLTTLERKYRASCVRAEELVSHARNLEVFWGHKLKYSLGQFSTAVRAAVAVGSFARLLNTFAEAPTAYSLEDPASIDLMIGKAAALVCRLQPSSYLGTAVRRLLRTTTVPTDHRDAITSRVPHYKDLLPASDHAIMEPFHLAIRHAVLAGAEVTRHLAYTAVRIVPKDGGDAGAEPPASAARVVTTAVVVPAAPTAANAA</sequence>